<dbReference type="PaxDb" id="8022-A0A060Z6T0"/>
<keyword evidence="3" id="KW-0378">Hydrolase</keyword>
<gene>
    <name evidence="5" type="ORF">GSONMT00059502001</name>
</gene>
<sequence length="175" mass="19427">MSFYLSLSHRESHVSGSTHTHTHTRTLSNPAACVNQCPDLFGCAVAKVGVMDMLKFHKFTIGHAWTTDYGCADHPEQFKWFIKYSPLHNLPPPPHIGAAYPAMLLLTGAHDDRVVPLHTLKYCATLQHGVGNSPGQAQPLMVRVDTRSGNGRESLPLRQSWRIHTSSPSSLRHWG</sequence>
<dbReference type="Pfam" id="PF00326">
    <property type="entry name" value="Peptidase_S9"/>
    <property type="match status" value="1"/>
</dbReference>
<dbReference type="EMBL" id="FR949799">
    <property type="protein sequence ID" value="CDQ99758.1"/>
    <property type="molecule type" value="Genomic_DNA"/>
</dbReference>
<dbReference type="STRING" id="8022.A0A060Z6T0"/>
<evidence type="ECO:0000313" key="6">
    <source>
        <dbReference type="Proteomes" id="UP000193380"/>
    </source>
</evidence>
<dbReference type="AlphaFoldDB" id="A0A060Z6T0"/>
<reference evidence="5" key="2">
    <citation type="submission" date="2014-03" db="EMBL/GenBank/DDBJ databases">
        <authorList>
            <person name="Genoscope - CEA"/>
        </authorList>
    </citation>
    <scope>NUCLEOTIDE SEQUENCE</scope>
</reference>
<dbReference type="PANTHER" id="PTHR42881:SF4">
    <property type="entry name" value="PROLYL ENDOPEPTIDASE"/>
    <property type="match status" value="1"/>
</dbReference>
<dbReference type="GO" id="GO:0070012">
    <property type="term" value="F:oligopeptidase activity"/>
    <property type="evidence" value="ECO:0007669"/>
    <property type="project" value="TreeGrafter"/>
</dbReference>
<dbReference type="GO" id="GO:0004252">
    <property type="term" value="F:serine-type endopeptidase activity"/>
    <property type="evidence" value="ECO:0007669"/>
    <property type="project" value="UniProtKB-UniRule"/>
</dbReference>
<dbReference type="PANTHER" id="PTHR42881">
    <property type="entry name" value="PROLYL ENDOPEPTIDASE"/>
    <property type="match status" value="1"/>
</dbReference>
<keyword evidence="3" id="KW-0720">Serine protease</keyword>
<dbReference type="InterPro" id="IPR002470">
    <property type="entry name" value="Peptidase_S9A"/>
</dbReference>
<name>A0A060Z6T0_ONCMY</name>
<dbReference type="PRINTS" id="PR00862">
    <property type="entry name" value="PROLIGOPTASE"/>
</dbReference>
<proteinExistence type="inferred from homology"/>
<organism evidence="5 6">
    <name type="scientific">Oncorhynchus mykiss</name>
    <name type="common">Rainbow trout</name>
    <name type="synonym">Salmo gairdneri</name>
    <dbReference type="NCBI Taxonomy" id="8022"/>
    <lineage>
        <taxon>Eukaryota</taxon>
        <taxon>Metazoa</taxon>
        <taxon>Chordata</taxon>
        <taxon>Craniata</taxon>
        <taxon>Vertebrata</taxon>
        <taxon>Euteleostomi</taxon>
        <taxon>Actinopterygii</taxon>
        <taxon>Neopterygii</taxon>
        <taxon>Teleostei</taxon>
        <taxon>Protacanthopterygii</taxon>
        <taxon>Salmoniformes</taxon>
        <taxon>Salmonidae</taxon>
        <taxon>Salmoninae</taxon>
        <taxon>Oncorhynchus</taxon>
    </lineage>
</organism>
<dbReference type="InterPro" id="IPR029058">
    <property type="entry name" value="AB_hydrolase_fold"/>
</dbReference>
<dbReference type="GO" id="GO:0006508">
    <property type="term" value="P:proteolysis"/>
    <property type="evidence" value="ECO:0007669"/>
    <property type="project" value="UniProtKB-KW"/>
</dbReference>
<dbReference type="SUPFAM" id="SSF53474">
    <property type="entry name" value="alpha/beta-Hydrolases"/>
    <property type="match status" value="1"/>
</dbReference>
<dbReference type="Gene3D" id="3.40.50.1820">
    <property type="entry name" value="alpha/beta hydrolase"/>
    <property type="match status" value="1"/>
</dbReference>
<protein>
    <recommendedName>
        <fullName evidence="2 3">Prolyl endopeptidase</fullName>
        <ecNumber evidence="3">3.4.21.-</ecNumber>
    </recommendedName>
</protein>
<dbReference type="InterPro" id="IPR001375">
    <property type="entry name" value="Peptidase_S9_cat"/>
</dbReference>
<dbReference type="Proteomes" id="UP000193380">
    <property type="component" value="Unassembled WGS sequence"/>
</dbReference>
<dbReference type="GO" id="GO:0005829">
    <property type="term" value="C:cytosol"/>
    <property type="evidence" value="ECO:0007669"/>
    <property type="project" value="TreeGrafter"/>
</dbReference>
<reference evidence="5" key="1">
    <citation type="journal article" date="2014" name="Nat. Commun.">
        <title>The rainbow trout genome provides novel insights into evolution after whole-genome duplication in vertebrates.</title>
        <authorList>
            <person name="Berthelot C."/>
            <person name="Brunet F."/>
            <person name="Chalopin D."/>
            <person name="Juanchich A."/>
            <person name="Bernard M."/>
            <person name="Noel B."/>
            <person name="Bento P."/>
            <person name="Da Silva C."/>
            <person name="Labadie K."/>
            <person name="Alberti A."/>
            <person name="Aury J.M."/>
            <person name="Louis A."/>
            <person name="Dehais P."/>
            <person name="Bardou P."/>
            <person name="Montfort J."/>
            <person name="Klopp C."/>
            <person name="Cabau C."/>
            <person name="Gaspin C."/>
            <person name="Thorgaard G.H."/>
            <person name="Boussaha M."/>
            <person name="Quillet E."/>
            <person name="Guyomard R."/>
            <person name="Galiana D."/>
            <person name="Bobe J."/>
            <person name="Volff J.N."/>
            <person name="Genet C."/>
            <person name="Wincker P."/>
            <person name="Jaillon O."/>
            <person name="Roest Crollius H."/>
            <person name="Guiguen Y."/>
        </authorList>
    </citation>
    <scope>NUCLEOTIDE SEQUENCE [LARGE SCALE GENOMIC DNA]</scope>
</reference>
<dbReference type="InterPro" id="IPR051167">
    <property type="entry name" value="Prolyl_oligopep/macrocyclase"/>
</dbReference>
<evidence type="ECO:0000256" key="1">
    <source>
        <dbReference type="ARBA" id="ARBA00005228"/>
    </source>
</evidence>
<comment type="similarity">
    <text evidence="1 3">Belongs to the peptidase S9A family.</text>
</comment>
<keyword evidence="3" id="KW-0645">Protease</keyword>
<accession>A0A060Z6T0</accession>
<evidence type="ECO:0000256" key="3">
    <source>
        <dbReference type="RuleBase" id="RU368024"/>
    </source>
</evidence>
<dbReference type="EC" id="3.4.21.-" evidence="3"/>
<evidence type="ECO:0000259" key="4">
    <source>
        <dbReference type="Pfam" id="PF00326"/>
    </source>
</evidence>
<feature type="domain" description="Peptidase S9 prolyl oligopeptidase catalytic" evidence="4">
    <location>
        <begin position="31"/>
        <end position="133"/>
    </location>
</feature>
<evidence type="ECO:0000256" key="2">
    <source>
        <dbReference type="ARBA" id="ARBA00016310"/>
    </source>
</evidence>
<evidence type="ECO:0000313" key="5">
    <source>
        <dbReference type="EMBL" id="CDQ99758.1"/>
    </source>
</evidence>